<dbReference type="OrthoDB" id="9804068at2"/>
<feature type="binding site" evidence="5">
    <location>
        <position position="224"/>
    </location>
    <ligand>
        <name>(2E)-4-hydroxy-3-methylbut-2-enyl diphosphate</name>
        <dbReference type="ChEBI" id="CHEBI:128753"/>
    </ligand>
</feature>
<dbReference type="GO" id="GO:0019288">
    <property type="term" value="P:isopentenyl diphosphate biosynthetic process, methylerythritol 4-phosphate pathway"/>
    <property type="evidence" value="ECO:0007669"/>
    <property type="project" value="UniProtKB-UniRule"/>
</dbReference>
<dbReference type="UniPathway" id="UPA00059">
    <property type="reaction ID" value="UER00105"/>
</dbReference>
<reference evidence="6 7" key="1">
    <citation type="submission" date="2016-10" db="EMBL/GenBank/DDBJ databases">
        <authorList>
            <person name="de Groot N.N."/>
        </authorList>
    </citation>
    <scope>NUCLEOTIDE SEQUENCE [LARGE SCALE GENOMIC DNA]</scope>
    <source>
        <strain evidence="6">MBHS1</strain>
    </source>
</reference>
<feature type="binding site" evidence="5">
    <location>
        <position position="224"/>
    </location>
    <ligand>
        <name>dimethylallyl diphosphate</name>
        <dbReference type="ChEBI" id="CHEBI:57623"/>
    </ligand>
</feature>
<feature type="binding site" evidence="5">
    <location>
        <position position="268"/>
    </location>
    <ligand>
        <name>dimethylallyl diphosphate</name>
        <dbReference type="ChEBI" id="CHEBI:57623"/>
    </ligand>
</feature>
<dbReference type="Gene3D" id="3.40.1010.20">
    <property type="entry name" value="4-hydroxy-3-methylbut-2-enyl diphosphate reductase, catalytic domain"/>
    <property type="match status" value="2"/>
</dbReference>
<feature type="binding site" evidence="5">
    <location>
        <position position="127"/>
    </location>
    <ligand>
        <name>isopentenyl diphosphate</name>
        <dbReference type="ChEBI" id="CHEBI:128769"/>
    </ligand>
</feature>
<keyword evidence="2 5" id="KW-0479">Metal-binding</keyword>
<comment type="pathway">
    <text evidence="5">Isoprenoid biosynthesis; isopentenyl diphosphate biosynthesis via DXP pathway; isopentenyl diphosphate from 1-deoxy-D-xylulose 5-phosphate: step 6/6.</text>
</comment>
<comment type="cofactor">
    <cofactor evidence="5">
        <name>[4Fe-4S] cluster</name>
        <dbReference type="ChEBI" id="CHEBI:49883"/>
    </cofactor>
    <text evidence="5">Binds 1 [4Fe-4S] cluster per subunit.</text>
</comment>
<keyword evidence="3 5" id="KW-0408">Iron</keyword>
<feature type="binding site" evidence="5">
    <location>
        <position position="268"/>
    </location>
    <ligand>
        <name>(2E)-4-hydroxy-3-methylbut-2-enyl diphosphate</name>
        <dbReference type="ChEBI" id="CHEBI:128753"/>
    </ligand>
</feature>
<dbReference type="NCBIfam" id="TIGR00216">
    <property type="entry name" value="ispH_lytB"/>
    <property type="match status" value="1"/>
</dbReference>
<comment type="pathway">
    <text evidence="5">Isoprenoid biosynthesis; dimethylallyl diphosphate biosynthesis; dimethylallyl diphosphate from (2E)-4-hydroxy-3-methylbutenyl diphosphate: step 1/1.</text>
</comment>
<dbReference type="NCBIfam" id="NF002187">
    <property type="entry name" value="PRK01045.1-1"/>
    <property type="match status" value="1"/>
</dbReference>
<evidence type="ECO:0000256" key="2">
    <source>
        <dbReference type="ARBA" id="ARBA00022723"/>
    </source>
</evidence>
<dbReference type="HAMAP" id="MF_00191">
    <property type="entry name" value="IspH"/>
    <property type="match status" value="1"/>
</dbReference>
<feature type="binding site" evidence="5">
    <location>
        <position position="196"/>
    </location>
    <ligand>
        <name>[4Fe-4S] cluster</name>
        <dbReference type="ChEBI" id="CHEBI:49883"/>
    </ligand>
</feature>
<dbReference type="Pfam" id="PF02401">
    <property type="entry name" value="LYTB"/>
    <property type="match status" value="1"/>
</dbReference>
<keyword evidence="4 5" id="KW-0411">Iron-sulfur</keyword>
<comment type="similarity">
    <text evidence="5">Belongs to the IspH family.</text>
</comment>
<comment type="function">
    <text evidence="5">Catalyzes the conversion of 1-hydroxy-2-methyl-2-(E)-butenyl 4-diphosphate (HMBPP) into a mixture of isopentenyl diphosphate (IPP) and dimethylallyl diphosphate (DMAPP). Acts in the terminal step of the DOXP/MEP pathway for isoprenoid precursor biosynthesis.</text>
</comment>
<feature type="binding site" evidence="5">
    <location>
        <position position="12"/>
    </location>
    <ligand>
        <name>[4Fe-4S] cluster</name>
        <dbReference type="ChEBI" id="CHEBI:49883"/>
    </ligand>
</feature>
<protein>
    <recommendedName>
        <fullName evidence="5">4-hydroxy-3-methylbut-2-enyl diphosphate reductase</fullName>
        <shortName evidence="5">HMBPP reductase</shortName>
        <ecNumber evidence="5">1.17.7.4</ecNumber>
    </recommendedName>
</protein>
<evidence type="ECO:0000313" key="6">
    <source>
        <dbReference type="EMBL" id="SEH05464.1"/>
    </source>
</evidence>
<feature type="binding site" evidence="5">
    <location>
        <position position="225"/>
    </location>
    <ligand>
        <name>isopentenyl diphosphate</name>
        <dbReference type="ChEBI" id="CHEBI:128769"/>
    </ligand>
</feature>
<dbReference type="UniPathway" id="UPA00056">
    <property type="reaction ID" value="UER00097"/>
</dbReference>
<organism evidence="6 7">
    <name type="scientific">Candidatus Venteria ishoeyi</name>
    <dbReference type="NCBI Taxonomy" id="1899563"/>
    <lineage>
        <taxon>Bacteria</taxon>
        <taxon>Pseudomonadati</taxon>
        <taxon>Pseudomonadota</taxon>
        <taxon>Gammaproteobacteria</taxon>
        <taxon>Thiotrichales</taxon>
        <taxon>Thiotrichaceae</taxon>
        <taxon>Venteria</taxon>
    </lineage>
</organism>
<gene>
    <name evidence="6" type="primary">ispH_1</name>
    <name evidence="5" type="synonym">ispH</name>
    <name evidence="6" type="ORF">MBHS_01318</name>
</gene>
<accession>A0A1H6F8W2</accession>
<dbReference type="Gene3D" id="3.40.50.11270">
    <property type="match status" value="1"/>
</dbReference>
<dbReference type="InterPro" id="IPR003451">
    <property type="entry name" value="LytB/IspH"/>
</dbReference>
<feature type="binding site" evidence="5">
    <location>
        <position position="165"/>
    </location>
    <ligand>
        <name>(2E)-4-hydroxy-3-methylbut-2-enyl diphosphate</name>
        <dbReference type="ChEBI" id="CHEBI:128753"/>
    </ligand>
</feature>
<feature type="binding site" evidence="5">
    <location>
        <position position="226"/>
    </location>
    <ligand>
        <name>dimethylallyl diphosphate</name>
        <dbReference type="ChEBI" id="CHEBI:57623"/>
    </ligand>
</feature>
<name>A0A1H6F8W2_9GAMM</name>
<keyword evidence="1 5" id="KW-0004">4Fe-4S</keyword>
<evidence type="ECO:0000256" key="1">
    <source>
        <dbReference type="ARBA" id="ARBA00022485"/>
    </source>
</evidence>
<dbReference type="CDD" id="cd13944">
    <property type="entry name" value="lytB_ispH"/>
    <property type="match status" value="1"/>
</dbReference>
<feature type="binding site" evidence="5">
    <location>
        <position position="74"/>
    </location>
    <ligand>
        <name>dimethylallyl diphosphate</name>
        <dbReference type="ChEBI" id="CHEBI:57623"/>
    </ligand>
</feature>
<dbReference type="PANTHER" id="PTHR30426:SF0">
    <property type="entry name" value="4-HYDROXY-3-METHYLBUT-2-ENYL DIPHOSPHATE REDUCTASE"/>
    <property type="match status" value="1"/>
</dbReference>
<keyword evidence="5" id="KW-0414">Isoprene biosynthesis</keyword>
<keyword evidence="5 6" id="KW-0560">Oxidoreductase</keyword>
<dbReference type="RefSeq" id="WP_103919389.1">
    <property type="nucleotide sequence ID" value="NZ_FMSV02000272.1"/>
</dbReference>
<dbReference type="EMBL" id="FMSV02000272">
    <property type="protein sequence ID" value="SEH05464.1"/>
    <property type="molecule type" value="Genomic_DNA"/>
</dbReference>
<feature type="binding site" evidence="5">
    <location>
        <position position="224"/>
    </location>
    <ligand>
        <name>isopentenyl diphosphate</name>
        <dbReference type="ChEBI" id="CHEBI:128769"/>
    </ligand>
</feature>
<dbReference type="GO" id="GO:0051745">
    <property type="term" value="F:4-hydroxy-3-methylbut-2-enyl diphosphate reductase activity"/>
    <property type="evidence" value="ECO:0007669"/>
    <property type="project" value="UniProtKB-UniRule"/>
</dbReference>
<feature type="binding site" evidence="5">
    <location>
        <position position="127"/>
    </location>
    <ligand>
        <name>dimethylallyl diphosphate</name>
        <dbReference type="ChEBI" id="CHEBI:57623"/>
    </ligand>
</feature>
<dbReference type="EC" id="1.17.7.4" evidence="5"/>
<feature type="binding site" evidence="5">
    <location>
        <position position="127"/>
    </location>
    <ligand>
        <name>(2E)-4-hydroxy-3-methylbut-2-enyl diphosphate</name>
        <dbReference type="ChEBI" id="CHEBI:128753"/>
    </ligand>
</feature>
<feature type="binding site" evidence="5">
    <location>
        <position position="225"/>
    </location>
    <ligand>
        <name>(2E)-4-hydroxy-3-methylbut-2-enyl diphosphate</name>
        <dbReference type="ChEBI" id="CHEBI:128753"/>
    </ligand>
</feature>
<dbReference type="GO" id="GO:0050992">
    <property type="term" value="P:dimethylallyl diphosphate biosynthetic process"/>
    <property type="evidence" value="ECO:0007669"/>
    <property type="project" value="UniProtKB-UniRule"/>
</dbReference>
<proteinExistence type="inferred from homology"/>
<feature type="active site" description="Proton donor" evidence="5">
    <location>
        <position position="129"/>
    </location>
</feature>
<feature type="binding site" evidence="5">
    <location>
        <position position="225"/>
    </location>
    <ligand>
        <name>dimethylallyl diphosphate</name>
        <dbReference type="ChEBI" id="CHEBI:57623"/>
    </ligand>
</feature>
<feature type="binding site" evidence="5">
    <location>
        <position position="226"/>
    </location>
    <ligand>
        <name>(2E)-4-hydroxy-3-methylbut-2-enyl diphosphate</name>
        <dbReference type="ChEBI" id="CHEBI:128753"/>
    </ligand>
</feature>
<dbReference type="GO" id="GO:0051539">
    <property type="term" value="F:4 iron, 4 sulfur cluster binding"/>
    <property type="evidence" value="ECO:0007669"/>
    <property type="project" value="UniProtKB-UniRule"/>
</dbReference>
<dbReference type="PANTHER" id="PTHR30426">
    <property type="entry name" value="4-HYDROXY-3-METHYLBUT-2-ENYL DIPHOSPHATE REDUCTASE"/>
    <property type="match status" value="1"/>
</dbReference>
<comment type="catalytic activity">
    <reaction evidence="5">
        <text>dimethylallyl diphosphate + 2 oxidized [2Fe-2S]-[ferredoxin] + H2O = (2E)-4-hydroxy-3-methylbut-2-enyl diphosphate + 2 reduced [2Fe-2S]-[ferredoxin] + 2 H(+)</text>
        <dbReference type="Rhea" id="RHEA:24825"/>
        <dbReference type="Rhea" id="RHEA-COMP:10000"/>
        <dbReference type="Rhea" id="RHEA-COMP:10001"/>
        <dbReference type="ChEBI" id="CHEBI:15377"/>
        <dbReference type="ChEBI" id="CHEBI:15378"/>
        <dbReference type="ChEBI" id="CHEBI:33737"/>
        <dbReference type="ChEBI" id="CHEBI:33738"/>
        <dbReference type="ChEBI" id="CHEBI:57623"/>
        <dbReference type="ChEBI" id="CHEBI:128753"/>
        <dbReference type="EC" id="1.17.7.4"/>
    </reaction>
</comment>
<feature type="binding site" evidence="5">
    <location>
        <position position="40"/>
    </location>
    <ligand>
        <name>isopentenyl diphosphate</name>
        <dbReference type="ChEBI" id="CHEBI:128769"/>
    </ligand>
</feature>
<evidence type="ECO:0000256" key="4">
    <source>
        <dbReference type="ARBA" id="ARBA00023014"/>
    </source>
</evidence>
<evidence type="ECO:0000256" key="5">
    <source>
        <dbReference type="HAMAP-Rule" id="MF_00191"/>
    </source>
</evidence>
<feature type="binding site" evidence="5">
    <location>
        <position position="40"/>
    </location>
    <ligand>
        <name>dimethylallyl diphosphate</name>
        <dbReference type="ChEBI" id="CHEBI:57623"/>
    </ligand>
</feature>
<dbReference type="GO" id="GO:0046872">
    <property type="term" value="F:metal ion binding"/>
    <property type="evidence" value="ECO:0007669"/>
    <property type="project" value="UniProtKB-KW"/>
</dbReference>
<keyword evidence="7" id="KW-1185">Reference proteome</keyword>
<feature type="binding site" evidence="5">
    <location>
        <position position="96"/>
    </location>
    <ligand>
        <name>[4Fe-4S] cluster</name>
        <dbReference type="ChEBI" id="CHEBI:49883"/>
    </ligand>
</feature>
<dbReference type="Proteomes" id="UP000236724">
    <property type="component" value="Unassembled WGS sequence"/>
</dbReference>
<feature type="binding site" evidence="5">
    <location>
        <position position="268"/>
    </location>
    <ligand>
        <name>isopentenyl diphosphate</name>
        <dbReference type="ChEBI" id="CHEBI:128769"/>
    </ligand>
</feature>
<feature type="binding site" evidence="5">
    <location>
        <position position="40"/>
    </location>
    <ligand>
        <name>(2E)-4-hydroxy-3-methylbut-2-enyl diphosphate</name>
        <dbReference type="ChEBI" id="CHEBI:128753"/>
    </ligand>
</feature>
<evidence type="ECO:0000313" key="7">
    <source>
        <dbReference type="Proteomes" id="UP000236724"/>
    </source>
</evidence>
<feature type="binding site" evidence="5">
    <location>
        <position position="74"/>
    </location>
    <ligand>
        <name>isopentenyl diphosphate</name>
        <dbReference type="ChEBI" id="CHEBI:128769"/>
    </ligand>
</feature>
<comment type="catalytic activity">
    <reaction evidence="5">
        <text>isopentenyl diphosphate + 2 oxidized [2Fe-2S]-[ferredoxin] + H2O = (2E)-4-hydroxy-3-methylbut-2-enyl diphosphate + 2 reduced [2Fe-2S]-[ferredoxin] + 2 H(+)</text>
        <dbReference type="Rhea" id="RHEA:24488"/>
        <dbReference type="Rhea" id="RHEA-COMP:10000"/>
        <dbReference type="Rhea" id="RHEA-COMP:10001"/>
        <dbReference type="ChEBI" id="CHEBI:15377"/>
        <dbReference type="ChEBI" id="CHEBI:15378"/>
        <dbReference type="ChEBI" id="CHEBI:33737"/>
        <dbReference type="ChEBI" id="CHEBI:33738"/>
        <dbReference type="ChEBI" id="CHEBI:128753"/>
        <dbReference type="ChEBI" id="CHEBI:128769"/>
        <dbReference type="EC" id="1.17.7.4"/>
    </reaction>
</comment>
<feature type="binding site" evidence="5">
    <location>
        <position position="74"/>
    </location>
    <ligand>
        <name>(2E)-4-hydroxy-3-methylbut-2-enyl diphosphate</name>
        <dbReference type="ChEBI" id="CHEBI:128753"/>
    </ligand>
</feature>
<evidence type="ECO:0000256" key="3">
    <source>
        <dbReference type="ARBA" id="ARBA00023004"/>
    </source>
</evidence>
<feature type="binding site" evidence="5">
    <location>
        <position position="226"/>
    </location>
    <ligand>
        <name>isopentenyl diphosphate</name>
        <dbReference type="ChEBI" id="CHEBI:128769"/>
    </ligand>
</feature>
<dbReference type="AlphaFoldDB" id="A0A1H6F8W2"/>
<dbReference type="GO" id="GO:0016114">
    <property type="term" value="P:terpenoid biosynthetic process"/>
    <property type="evidence" value="ECO:0007669"/>
    <property type="project" value="UniProtKB-UniRule"/>
</dbReference>
<sequence length="290" mass="32435">MIVEIEGSSGFCFGVHKAVEKAEEILQSEEKLYCLGDIVHNGQEISRLEKLGLITIDHHQFKTLKNCKVLLRAHGEPPSTYLLAAENNIELIDATCPIVLSLQKKIQKTYQDSLKDNQVVIYGKAAHPEVISLIGQTNKQAKIIEDISEIDKIDFSKPISLYAQTTMDTAKYKELENEIQNRKIGNLKLTTVNSICGAVSGREDKLNEFAGTKEIVVFVAGKKSSNGKMLFEICKEANPNSYYISNPDELNNAWFYNMEFVGICGATSTPQWLLNHVADKIREIYAASNF</sequence>